<comment type="similarity">
    <text evidence="1 2">Belongs to the CutC family.</text>
</comment>
<evidence type="ECO:0000313" key="3">
    <source>
        <dbReference type="EMBL" id="RGL12387.1"/>
    </source>
</evidence>
<evidence type="ECO:0000313" key="4">
    <source>
        <dbReference type="Proteomes" id="UP000260943"/>
    </source>
</evidence>
<dbReference type="PANTHER" id="PTHR12598">
    <property type="entry name" value="COPPER HOMEOSTASIS PROTEIN CUTC"/>
    <property type="match status" value="1"/>
</dbReference>
<comment type="caution">
    <text evidence="2">Once thought to be involved in copper homeostasis, experiments in E.coli have shown this is not the case.</text>
</comment>
<protein>
    <recommendedName>
        <fullName evidence="2">PF03932 family protein CutC</fullName>
    </recommendedName>
</protein>
<dbReference type="GeneID" id="62759851"/>
<reference evidence="3 4" key="1">
    <citation type="submission" date="2018-08" db="EMBL/GenBank/DDBJ databases">
        <title>A genome reference for cultivated species of the human gut microbiota.</title>
        <authorList>
            <person name="Zou Y."/>
            <person name="Xue W."/>
            <person name="Luo G."/>
        </authorList>
    </citation>
    <scope>NUCLEOTIDE SEQUENCE [LARGE SCALE GENOMIC DNA]</scope>
    <source>
        <strain evidence="3 4">TF08-14</strain>
    </source>
</reference>
<evidence type="ECO:0000256" key="2">
    <source>
        <dbReference type="HAMAP-Rule" id="MF_00795"/>
    </source>
</evidence>
<dbReference type="PANTHER" id="PTHR12598:SF0">
    <property type="entry name" value="COPPER HOMEOSTASIS PROTEIN CUTC HOMOLOG"/>
    <property type="match status" value="1"/>
</dbReference>
<dbReference type="InterPro" id="IPR036822">
    <property type="entry name" value="CutC-like_dom_sf"/>
</dbReference>
<dbReference type="Gene3D" id="3.20.20.380">
    <property type="entry name" value="Copper homeostasis (CutC) domain"/>
    <property type="match status" value="1"/>
</dbReference>
<dbReference type="Pfam" id="PF03932">
    <property type="entry name" value="CutC"/>
    <property type="match status" value="1"/>
</dbReference>
<dbReference type="AlphaFoldDB" id="A0A3E4QZ42"/>
<sequence length="225" mass="23968">MLREFCAENLTDIEAALNAGARRIELCDNLACGGTTPSAGVIEQAIALVHAYEGASVRVIIRPRGGDFVYSKSEFKAMETDIRYAAANGADGVVLGCLKRGGDGFELDSEGTRRLISVACSVGEMRGRELGITFHMAFDELGPQAQLQAIDVLADMGVDHILTHGGRSGTPIEENLSHLADLARHAKGKLVILPGGGVTYENVKRIAKELGVKEAHGTKIVDLNR</sequence>
<dbReference type="HAMAP" id="MF_00795">
    <property type="entry name" value="CutC"/>
    <property type="match status" value="1"/>
</dbReference>
<dbReference type="SUPFAM" id="SSF110395">
    <property type="entry name" value="CutC-like"/>
    <property type="match status" value="1"/>
</dbReference>
<accession>A0A3E4QZ42</accession>
<dbReference type="GO" id="GO:0005737">
    <property type="term" value="C:cytoplasm"/>
    <property type="evidence" value="ECO:0007669"/>
    <property type="project" value="UniProtKB-SubCell"/>
</dbReference>
<keyword evidence="2" id="KW-0963">Cytoplasm</keyword>
<dbReference type="EMBL" id="QSRJ01000001">
    <property type="protein sequence ID" value="RGL12387.1"/>
    <property type="molecule type" value="Genomic_DNA"/>
</dbReference>
<dbReference type="InterPro" id="IPR005627">
    <property type="entry name" value="CutC-like"/>
</dbReference>
<organism evidence="3 4">
    <name type="scientific">Collinsella tanakaei</name>
    <dbReference type="NCBI Taxonomy" id="626935"/>
    <lineage>
        <taxon>Bacteria</taxon>
        <taxon>Bacillati</taxon>
        <taxon>Actinomycetota</taxon>
        <taxon>Coriobacteriia</taxon>
        <taxon>Coriobacteriales</taxon>
        <taxon>Coriobacteriaceae</taxon>
        <taxon>Collinsella</taxon>
    </lineage>
</organism>
<dbReference type="GO" id="GO:0005507">
    <property type="term" value="F:copper ion binding"/>
    <property type="evidence" value="ECO:0007669"/>
    <property type="project" value="TreeGrafter"/>
</dbReference>
<comment type="subcellular location">
    <subcellularLocation>
        <location evidence="2">Cytoplasm</location>
    </subcellularLocation>
</comment>
<name>A0A3E4QZ42_9ACTN</name>
<evidence type="ECO:0000256" key="1">
    <source>
        <dbReference type="ARBA" id="ARBA00007768"/>
    </source>
</evidence>
<comment type="caution">
    <text evidence="3">The sequence shown here is derived from an EMBL/GenBank/DDBJ whole genome shotgun (WGS) entry which is preliminary data.</text>
</comment>
<proteinExistence type="inferred from homology"/>
<dbReference type="Proteomes" id="UP000260943">
    <property type="component" value="Unassembled WGS sequence"/>
</dbReference>
<gene>
    <name evidence="2" type="primary">cutC</name>
    <name evidence="3" type="ORF">DXC81_00070</name>
</gene>
<dbReference type="RefSeq" id="WP_009142205.1">
    <property type="nucleotide sequence ID" value="NZ_CABKQG010000009.1"/>
</dbReference>